<evidence type="ECO:0000256" key="6">
    <source>
        <dbReference type="ARBA" id="ARBA00023170"/>
    </source>
</evidence>
<organism evidence="10 11">
    <name type="scientific">Holothuria leucospilota</name>
    <name type="common">Black long sea cucumber</name>
    <name type="synonym">Mertensiothuria leucospilota</name>
    <dbReference type="NCBI Taxonomy" id="206669"/>
    <lineage>
        <taxon>Eukaryota</taxon>
        <taxon>Metazoa</taxon>
        <taxon>Echinodermata</taxon>
        <taxon>Eleutherozoa</taxon>
        <taxon>Echinozoa</taxon>
        <taxon>Holothuroidea</taxon>
        <taxon>Aspidochirotacea</taxon>
        <taxon>Aspidochirotida</taxon>
        <taxon>Holothuriidae</taxon>
        <taxon>Holothuria</taxon>
    </lineage>
</organism>
<dbReference type="GO" id="GO:0004930">
    <property type="term" value="F:G protein-coupled receptor activity"/>
    <property type="evidence" value="ECO:0007669"/>
    <property type="project" value="UniProtKB-KW"/>
</dbReference>
<evidence type="ECO:0000259" key="9">
    <source>
        <dbReference type="PROSITE" id="PS50262"/>
    </source>
</evidence>
<feature type="domain" description="G-protein coupled receptors family 1 profile" evidence="9">
    <location>
        <begin position="47"/>
        <end position="308"/>
    </location>
</feature>
<feature type="transmembrane region" description="Helical" evidence="8">
    <location>
        <begin position="153"/>
        <end position="177"/>
    </location>
</feature>
<feature type="transmembrane region" description="Helical" evidence="8">
    <location>
        <begin position="113"/>
        <end position="132"/>
    </location>
</feature>
<comment type="caution">
    <text evidence="10">The sequence shown here is derived from an EMBL/GenBank/DDBJ whole genome shotgun (WGS) entry which is preliminary data.</text>
</comment>
<keyword evidence="3 8" id="KW-1133">Transmembrane helix</keyword>
<evidence type="ECO:0000256" key="8">
    <source>
        <dbReference type="SAM" id="Phobius"/>
    </source>
</evidence>
<evidence type="ECO:0000256" key="4">
    <source>
        <dbReference type="ARBA" id="ARBA00023040"/>
    </source>
</evidence>
<name>A0A9Q1HDI3_HOLLE</name>
<reference evidence="10" key="1">
    <citation type="submission" date="2021-10" db="EMBL/GenBank/DDBJ databases">
        <title>Tropical sea cucumber genome reveals ecological adaptation and Cuvierian tubules defense mechanism.</title>
        <authorList>
            <person name="Chen T."/>
        </authorList>
    </citation>
    <scope>NUCLEOTIDE SEQUENCE</scope>
    <source>
        <strain evidence="10">Nanhai2018</strain>
        <tissue evidence="10">Muscle</tissue>
    </source>
</reference>
<feature type="transmembrane region" description="Helical" evidence="8">
    <location>
        <begin position="68"/>
        <end position="93"/>
    </location>
</feature>
<keyword evidence="11" id="KW-1185">Reference proteome</keyword>
<keyword evidence="6" id="KW-0675">Receptor</keyword>
<dbReference type="PANTHER" id="PTHR24243">
    <property type="entry name" value="G-PROTEIN COUPLED RECEPTOR"/>
    <property type="match status" value="1"/>
</dbReference>
<evidence type="ECO:0000256" key="2">
    <source>
        <dbReference type="ARBA" id="ARBA00022692"/>
    </source>
</evidence>
<keyword evidence="5 8" id="KW-0472">Membrane</keyword>
<dbReference type="Proteomes" id="UP001152320">
    <property type="component" value="Chromosome 5"/>
</dbReference>
<comment type="subcellular location">
    <subcellularLocation>
        <location evidence="1">Membrane</location>
        <topology evidence="1">Multi-pass membrane protein</topology>
    </subcellularLocation>
</comment>
<dbReference type="EMBL" id="JAIZAY010000005">
    <property type="protein sequence ID" value="KAJ8041221.1"/>
    <property type="molecule type" value="Genomic_DNA"/>
</dbReference>
<dbReference type="SUPFAM" id="SSF81321">
    <property type="entry name" value="Family A G protein-coupled receptor-like"/>
    <property type="match status" value="1"/>
</dbReference>
<evidence type="ECO:0000256" key="1">
    <source>
        <dbReference type="ARBA" id="ARBA00004141"/>
    </source>
</evidence>
<gene>
    <name evidence="10" type="ORF">HOLleu_11970</name>
</gene>
<evidence type="ECO:0000256" key="3">
    <source>
        <dbReference type="ARBA" id="ARBA00022989"/>
    </source>
</evidence>
<dbReference type="PRINTS" id="PR00237">
    <property type="entry name" value="GPCRRHODOPSN"/>
</dbReference>
<keyword evidence="4" id="KW-0297">G-protein coupled receptor</keyword>
<dbReference type="InterPro" id="IPR000276">
    <property type="entry name" value="GPCR_Rhodpsn"/>
</dbReference>
<proteinExistence type="predicted"/>
<feature type="transmembrane region" description="Helical" evidence="8">
    <location>
        <begin position="183"/>
        <end position="205"/>
    </location>
</feature>
<protein>
    <recommendedName>
        <fullName evidence="9">G-protein coupled receptors family 1 profile domain-containing protein</fullName>
    </recommendedName>
</protein>
<sequence>MEKTVFETIQYPHRLAMFVTILDPIKSVTQIVHISFWIAFILCGFVTNGVFQFTLLRNVGVGNSLMNRLLMILSILDILILVNEFVYIAYPFFLDKFLQQQPTFHTPLVISCVWFYTLIEHFCSALFVGVAYERYAAVCFPLKNYASSGRYPLAKLVAMAFILSTLFTGIYAAVFYFCNITAVWAFYLLLFAPPLVPFITSETLYNRVIYVMFMKSPLGWLECKLPNNNARKIYRRRVVIVLFINTFVFFILNTLRKFFDSRIAQAFVKNDWDKSQDQQYAFIEKVWQWASYMTFCTVLNSTVNPVIYFIGSSQYRQALYQSCSCLRRCHANQHRSCPRSDDVTLNSISMNTERSVIAHGENPAGENDRLP</sequence>
<dbReference type="CDD" id="cd00637">
    <property type="entry name" value="7tm_classA_rhodopsin-like"/>
    <property type="match status" value="1"/>
</dbReference>
<dbReference type="PROSITE" id="PS50262">
    <property type="entry name" value="G_PROTEIN_RECEP_F1_2"/>
    <property type="match status" value="1"/>
</dbReference>
<feature type="transmembrane region" description="Helical" evidence="8">
    <location>
        <begin position="289"/>
        <end position="310"/>
    </location>
</feature>
<evidence type="ECO:0000313" key="10">
    <source>
        <dbReference type="EMBL" id="KAJ8041221.1"/>
    </source>
</evidence>
<dbReference type="Gene3D" id="1.20.1070.10">
    <property type="entry name" value="Rhodopsin 7-helix transmembrane proteins"/>
    <property type="match status" value="1"/>
</dbReference>
<dbReference type="PANTHER" id="PTHR24243:SF208">
    <property type="entry name" value="PYROKININ-1 RECEPTOR"/>
    <property type="match status" value="1"/>
</dbReference>
<evidence type="ECO:0000256" key="5">
    <source>
        <dbReference type="ARBA" id="ARBA00023136"/>
    </source>
</evidence>
<dbReference type="OrthoDB" id="6145535at2759"/>
<keyword evidence="7" id="KW-0807">Transducer</keyword>
<dbReference type="GO" id="GO:0016020">
    <property type="term" value="C:membrane"/>
    <property type="evidence" value="ECO:0007669"/>
    <property type="project" value="UniProtKB-SubCell"/>
</dbReference>
<feature type="transmembrane region" description="Helical" evidence="8">
    <location>
        <begin position="34"/>
        <end position="56"/>
    </location>
</feature>
<dbReference type="InterPro" id="IPR017452">
    <property type="entry name" value="GPCR_Rhodpsn_7TM"/>
</dbReference>
<keyword evidence="2 8" id="KW-0812">Transmembrane</keyword>
<feature type="transmembrane region" description="Helical" evidence="8">
    <location>
        <begin position="238"/>
        <end position="255"/>
    </location>
</feature>
<evidence type="ECO:0000313" key="11">
    <source>
        <dbReference type="Proteomes" id="UP001152320"/>
    </source>
</evidence>
<accession>A0A9Q1HDI3</accession>
<dbReference type="AlphaFoldDB" id="A0A9Q1HDI3"/>
<evidence type="ECO:0000256" key="7">
    <source>
        <dbReference type="ARBA" id="ARBA00023224"/>
    </source>
</evidence>